<comment type="subcellular location">
    <subcellularLocation>
        <location evidence="1">Cytoplasm</location>
        <location evidence="1">Cytoskeleton</location>
    </subcellularLocation>
</comment>
<proteinExistence type="inferred from homology"/>
<dbReference type="Gene3D" id="3.40.20.10">
    <property type="entry name" value="Severin"/>
    <property type="match status" value="2"/>
</dbReference>
<reference evidence="10 11" key="1">
    <citation type="journal article" date="2023" name="Commun. Biol.">
        <title>Genome analysis of Parmales, the sister group of diatoms, reveals the evolutionary specialization of diatoms from phago-mixotrophs to photoautotrophs.</title>
        <authorList>
            <person name="Ban H."/>
            <person name="Sato S."/>
            <person name="Yoshikawa S."/>
            <person name="Yamada K."/>
            <person name="Nakamura Y."/>
            <person name="Ichinomiya M."/>
            <person name="Sato N."/>
            <person name="Blanc-Mathieu R."/>
            <person name="Endo H."/>
            <person name="Kuwata A."/>
            <person name="Ogata H."/>
        </authorList>
    </citation>
    <scope>NUCLEOTIDE SEQUENCE [LARGE SCALE GENOMIC DNA]</scope>
</reference>
<keyword evidence="6" id="KW-0206">Cytoskeleton</keyword>
<keyword evidence="4" id="KW-0677">Repeat</keyword>
<evidence type="ECO:0000256" key="2">
    <source>
        <dbReference type="ARBA" id="ARBA00009557"/>
    </source>
</evidence>
<dbReference type="PANTHER" id="PTHR13759">
    <property type="entry name" value="TWINFILIN"/>
    <property type="match status" value="1"/>
</dbReference>
<feature type="domain" description="ADF-H" evidence="9">
    <location>
        <begin position="5"/>
        <end position="148"/>
    </location>
</feature>
<evidence type="ECO:0000256" key="5">
    <source>
        <dbReference type="ARBA" id="ARBA00023203"/>
    </source>
</evidence>
<evidence type="ECO:0000256" key="7">
    <source>
        <dbReference type="ARBA" id="ARBA00038532"/>
    </source>
</evidence>
<dbReference type="Pfam" id="PF00241">
    <property type="entry name" value="Cofilin_ADF"/>
    <property type="match status" value="2"/>
</dbReference>
<dbReference type="InterPro" id="IPR002108">
    <property type="entry name" value="ADF-H"/>
</dbReference>
<evidence type="ECO:0000259" key="9">
    <source>
        <dbReference type="PROSITE" id="PS51263"/>
    </source>
</evidence>
<evidence type="ECO:0000256" key="6">
    <source>
        <dbReference type="ARBA" id="ARBA00023212"/>
    </source>
</evidence>
<evidence type="ECO:0000256" key="1">
    <source>
        <dbReference type="ARBA" id="ARBA00004245"/>
    </source>
</evidence>
<keyword evidence="11" id="KW-1185">Reference proteome</keyword>
<keyword evidence="3" id="KW-0963">Cytoplasm</keyword>
<accession>A0ABQ6N7N0</accession>
<dbReference type="SUPFAM" id="SSF55753">
    <property type="entry name" value="Actin depolymerizing proteins"/>
    <property type="match status" value="2"/>
</dbReference>
<comment type="similarity">
    <text evidence="2">Belongs to the actin-binding proteins ADF family. Twinfilin subfamily.</text>
</comment>
<name>A0ABQ6N7N0_9STRA</name>
<feature type="compositionally biased region" description="Basic residues" evidence="8">
    <location>
        <begin position="341"/>
        <end position="352"/>
    </location>
</feature>
<evidence type="ECO:0000313" key="10">
    <source>
        <dbReference type="EMBL" id="GMI42437.1"/>
    </source>
</evidence>
<evidence type="ECO:0000256" key="3">
    <source>
        <dbReference type="ARBA" id="ARBA00022490"/>
    </source>
</evidence>
<comment type="caution">
    <text evidence="10">The sequence shown here is derived from an EMBL/GenBank/DDBJ whole genome shotgun (WGS) entry which is preliminary data.</text>
</comment>
<keyword evidence="5" id="KW-0009">Actin-binding</keyword>
<feature type="region of interest" description="Disordered" evidence="8">
    <location>
        <begin position="332"/>
        <end position="352"/>
    </location>
</feature>
<sequence length="361" mass="38390">MAAPSAKLTVAPEVTAAFNATTSGSSTSRSLHLKIDHETITLTKTTGSTSSDIASEFGSIHSQLDVPDQAAFVLFNMTGAENTAGDKWLLVTWVPDTSRVRDKMLYSSSKDHLKKQLGLTAFTSAGGGDYYGNEPGDLAYDVYTQSLVKVVELNEMETAQKENKDQQIASGVAVAGAALSGMGIVPFSFTDKAKEYLSKFQTGSIHFVSLSVTGDCIIDISPGFESVSGVNIVGMVGSQKLAPKLVQDEPSFCCVRCAGKSVTATSETFVYCCPELSQVRKKMTYSSAKGAATVEMKKLGIVFDRSIEITDTAEVDDYLKFGEEASEGAASSAAAAITHTKPQRKGRAGKTKIKKFVADDE</sequence>
<dbReference type="PANTHER" id="PTHR13759:SF1">
    <property type="entry name" value="TWINFILIN"/>
    <property type="match status" value="1"/>
</dbReference>
<dbReference type="PROSITE" id="PS51263">
    <property type="entry name" value="ADF_H"/>
    <property type="match status" value="1"/>
</dbReference>
<evidence type="ECO:0000256" key="4">
    <source>
        <dbReference type="ARBA" id="ARBA00022737"/>
    </source>
</evidence>
<dbReference type="InterPro" id="IPR028458">
    <property type="entry name" value="Twinfilin"/>
</dbReference>
<evidence type="ECO:0000256" key="8">
    <source>
        <dbReference type="SAM" id="MobiDB-lite"/>
    </source>
</evidence>
<dbReference type="SMART" id="SM00102">
    <property type="entry name" value="ADF"/>
    <property type="match status" value="1"/>
</dbReference>
<dbReference type="InterPro" id="IPR029006">
    <property type="entry name" value="ADF-H/Gelsolin-like_dom_sf"/>
</dbReference>
<protein>
    <recommendedName>
        <fullName evidence="9">ADF-H domain-containing protein</fullName>
    </recommendedName>
</protein>
<gene>
    <name evidence="10" type="ORF">TeGR_g7821</name>
</gene>
<dbReference type="Proteomes" id="UP001165060">
    <property type="component" value="Unassembled WGS sequence"/>
</dbReference>
<evidence type="ECO:0000313" key="11">
    <source>
        <dbReference type="Proteomes" id="UP001165060"/>
    </source>
</evidence>
<organism evidence="10 11">
    <name type="scientific">Tetraparma gracilis</name>
    <dbReference type="NCBI Taxonomy" id="2962635"/>
    <lineage>
        <taxon>Eukaryota</taxon>
        <taxon>Sar</taxon>
        <taxon>Stramenopiles</taxon>
        <taxon>Ochrophyta</taxon>
        <taxon>Bolidophyceae</taxon>
        <taxon>Parmales</taxon>
        <taxon>Triparmaceae</taxon>
        <taxon>Tetraparma</taxon>
    </lineage>
</organism>
<dbReference type="EMBL" id="BRYB01002284">
    <property type="protein sequence ID" value="GMI42437.1"/>
    <property type="molecule type" value="Genomic_DNA"/>
</dbReference>
<comment type="subunit">
    <text evidence="7">Interacts with G-actin; ADP-actin form.</text>
</comment>